<accession>A0A9N9G3S3</accession>
<name>A0A9N9G3S3_9GLOM</name>
<protein>
    <submittedName>
        <fullName evidence="1">19152_t:CDS:1</fullName>
    </submittedName>
</protein>
<dbReference type="OrthoDB" id="2405594at2759"/>
<feature type="non-terminal residue" evidence="1">
    <location>
        <position position="53"/>
    </location>
</feature>
<dbReference type="Proteomes" id="UP000789396">
    <property type="component" value="Unassembled WGS sequence"/>
</dbReference>
<keyword evidence="2" id="KW-1185">Reference proteome</keyword>
<evidence type="ECO:0000313" key="1">
    <source>
        <dbReference type="EMBL" id="CAG8579461.1"/>
    </source>
</evidence>
<proteinExistence type="predicted"/>
<dbReference type="AlphaFoldDB" id="A0A9N9G3S3"/>
<sequence length="53" mass="6206">MSKKKSKVSKVTAHTRVEENPGEFRVNDEILFCNFCDHSIDWIRKSTVDDHLN</sequence>
<gene>
    <name evidence="1" type="ORF">RFULGI_LOCUS5784</name>
</gene>
<organism evidence="1 2">
    <name type="scientific">Racocetra fulgida</name>
    <dbReference type="NCBI Taxonomy" id="60492"/>
    <lineage>
        <taxon>Eukaryota</taxon>
        <taxon>Fungi</taxon>
        <taxon>Fungi incertae sedis</taxon>
        <taxon>Mucoromycota</taxon>
        <taxon>Glomeromycotina</taxon>
        <taxon>Glomeromycetes</taxon>
        <taxon>Diversisporales</taxon>
        <taxon>Gigasporaceae</taxon>
        <taxon>Racocetra</taxon>
    </lineage>
</organism>
<reference evidence="1" key="1">
    <citation type="submission" date="2021-06" db="EMBL/GenBank/DDBJ databases">
        <authorList>
            <person name="Kallberg Y."/>
            <person name="Tangrot J."/>
            <person name="Rosling A."/>
        </authorList>
    </citation>
    <scope>NUCLEOTIDE SEQUENCE</scope>
    <source>
        <strain evidence="1">IN212</strain>
    </source>
</reference>
<dbReference type="EMBL" id="CAJVPZ010006907">
    <property type="protein sequence ID" value="CAG8579461.1"/>
    <property type="molecule type" value="Genomic_DNA"/>
</dbReference>
<evidence type="ECO:0000313" key="2">
    <source>
        <dbReference type="Proteomes" id="UP000789396"/>
    </source>
</evidence>
<comment type="caution">
    <text evidence="1">The sequence shown here is derived from an EMBL/GenBank/DDBJ whole genome shotgun (WGS) entry which is preliminary data.</text>
</comment>